<keyword evidence="3 7" id="KW-0479">Metal-binding</keyword>
<proteinExistence type="inferred from homology"/>
<dbReference type="GO" id="GO:0046872">
    <property type="term" value="F:metal ion binding"/>
    <property type="evidence" value="ECO:0007669"/>
    <property type="project" value="UniProtKB-KW"/>
</dbReference>
<dbReference type="Gene3D" id="3.20.20.140">
    <property type="entry name" value="Metal-dependent hydrolases"/>
    <property type="match status" value="1"/>
</dbReference>
<gene>
    <name evidence="8" type="ORF">D910_05642</name>
</gene>
<evidence type="ECO:0000256" key="7">
    <source>
        <dbReference type="PIRSR" id="PIRSR005902-1"/>
    </source>
</evidence>
<evidence type="ECO:0000256" key="5">
    <source>
        <dbReference type="ARBA" id="ARBA00039767"/>
    </source>
</evidence>
<dbReference type="InterPro" id="IPR050891">
    <property type="entry name" value="TatD-type_Hydrolase"/>
</dbReference>
<dbReference type="PROSITE" id="PS01091">
    <property type="entry name" value="TATD_3"/>
    <property type="match status" value="1"/>
</dbReference>
<dbReference type="InterPro" id="IPR032466">
    <property type="entry name" value="Metal_Hydrolase"/>
</dbReference>
<feature type="binding site" evidence="7">
    <location>
        <position position="227"/>
    </location>
    <ligand>
        <name>a divalent metal cation</name>
        <dbReference type="ChEBI" id="CHEBI:60240"/>
        <label>1</label>
    </ligand>
</feature>
<dbReference type="STRING" id="77166.U4U2X9"/>
<keyword evidence="2" id="KW-0540">Nuclease</keyword>
<dbReference type="EMBL" id="KB632046">
    <property type="protein sequence ID" value="ERL88254.1"/>
    <property type="molecule type" value="Genomic_DNA"/>
</dbReference>
<dbReference type="OrthoDB" id="6079689at2759"/>
<dbReference type="CDD" id="cd01310">
    <property type="entry name" value="TatD_DNAse"/>
    <property type="match status" value="1"/>
</dbReference>
<evidence type="ECO:0000256" key="6">
    <source>
        <dbReference type="ARBA" id="ARBA00045223"/>
    </source>
</evidence>
<dbReference type="PIRSF" id="PIRSF005902">
    <property type="entry name" value="DNase_TatD"/>
    <property type="match status" value="1"/>
</dbReference>
<evidence type="ECO:0000256" key="4">
    <source>
        <dbReference type="ARBA" id="ARBA00022801"/>
    </source>
</evidence>
<dbReference type="GO" id="GO:0005829">
    <property type="term" value="C:cytosol"/>
    <property type="evidence" value="ECO:0007669"/>
    <property type="project" value="TreeGrafter"/>
</dbReference>
<protein>
    <recommendedName>
        <fullName evidence="5">Deoxyribonuclease TATDN1</fullName>
    </recommendedName>
</protein>
<dbReference type="Pfam" id="PF01026">
    <property type="entry name" value="TatD_DNase"/>
    <property type="match status" value="1"/>
</dbReference>
<keyword evidence="4" id="KW-0378">Hydrolase</keyword>
<comment type="function">
    <text evidence="6">Deoxyribonuclease which catalyzes (in vitro) the decatenation of kinetoplast DNA, which are circular DNA catenated to each other, producing linear DNA molecules. Plays an important role in chromosomal segregation and cell cycle progression during eye development probably via its DNA decatenation activity.</text>
</comment>
<dbReference type="Proteomes" id="UP000030742">
    <property type="component" value="Unassembled WGS sequence"/>
</dbReference>
<feature type="binding site" evidence="7">
    <location>
        <position position="157"/>
    </location>
    <ligand>
        <name>a divalent metal cation</name>
        <dbReference type="ChEBI" id="CHEBI:60240"/>
        <label>2</label>
    </ligand>
</feature>
<organism evidence="8 9">
    <name type="scientific">Dendroctonus ponderosae</name>
    <name type="common">Mountain pine beetle</name>
    <dbReference type="NCBI Taxonomy" id="77166"/>
    <lineage>
        <taxon>Eukaryota</taxon>
        <taxon>Metazoa</taxon>
        <taxon>Ecdysozoa</taxon>
        <taxon>Arthropoda</taxon>
        <taxon>Hexapoda</taxon>
        <taxon>Insecta</taxon>
        <taxon>Pterygota</taxon>
        <taxon>Neoptera</taxon>
        <taxon>Endopterygota</taxon>
        <taxon>Coleoptera</taxon>
        <taxon>Polyphaga</taxon>
        <taxon>Cucujiformia</taxon>
        <taxon>Curculionidae</taxon>
        <taxon>Scolytinae</taxon>
        <taxon>Dendroctonus</taxon>
    </lineage>
</organism>
<dbReference type="PANTHER" id="PTHR10060:SF15">
    <property type="entry name" value="DEOXYRIBONUCLEASE TATDN1"/>
    <property type="match status" value="1"/>
</dbReference>
<comment type="similarity">
    <text evidence="1">Belongs to the metallo-dependent hydrolases superfamily. TatD-type hydrolase family.</text>
</comment>
<evidence type="ECO:0000313" key="8">
    <source>
        <dbReference type="EMBL" id="ERL88254.1"/>
    </source>
</evidence>
<accession>U4U2X9</accession>
<evidence type="ECO:0000256" key="1">
    <source>
        <dbReference type="ARBA" id="ARBA00009275"/>
    </source>
</evidence>
<name>U4U2X9_DENPD</name>
<dbReference type="PANTHER" id="PTHR10060">
    <property type="entry name" value="TATD FAMILY DEOXYRIBONUCLEASE"/>
    <property type="match status" value="1"/>
</dbReference>
<feature type="binding site" evidence="7">
    <location>
        <position position="112"/>
    </location>
    <ligand>
        <name>a divalent metal cation</name>
        <dbReference type="ChEBI" id="CHEBI:60240"/>
        <label>1</label>
    </ligand>
</feature>
<sequence length="305" mass="34144">MRRFIDIGANLTDGMYQGMYNGSKKHDADIGGVLKRSWEGGLSKMIITGGSLEESQRAIDLARTDDKLYATVGCHPTRCLEFENSGCSPEEYLANLGSLVNANRDKVVAFGECGLDYDRLQFCPKETQKKYLQLQLTLNESLDLPLNESLDLPLFLHCRNAAADLQNLLAPYSFKGVVHSFDGTVEEARKFIDLGYFIGVNGCSLKTPANLETVKQLPIEKLLMETDSPWCEIRPTHAGYRFLQEENKSIPAVKKEKFKEGCLVKGRNEPVNIRQVLDVIAGVKSESADKICERIFQTTNELFFS</sequence>
<dbReference type="SUPFAM" id="SSF51556">
    <property type="entry name" value="Metallo-dependent hydrolases"/>
    <property type="match status" value="1"/>
</dbReference>
<evidence type="ECO:0000256" key="3">
    <source>
        <dbReference type="ARBA" id="ARBA00022723"/>
    </source>
</evidence>
<dbReference type="InterPro" id="IPR001130">
    <property type="entry name" value="TatD-like"/>
</dbReference>
<dbReference type="InterPro" id="IPR018228">
    <property type="entry name" value="DNase_TatD-rel_CS"/>
</dbReference>
<reference evidence="8 9" key="1">
    <citation type="journal article" date="2013" name="Genome Biol.">
        <title>Draft genome of the mountain pine beetle, Dendroctonus ponderosae Hopkins, a major forest pest.</title>
        <authorList>
            <person name="Keeling C.I."/>
            <person name="Yuen M.M."/>
            <person name="Liao N.Y."/>
            <person name="Docking T.R."/>
            <person name="Chan S.K."/>
            <person name="Taylor G.A."/>
            <person name="Palmquist D.L."/>
            <person name="Jackman S.D."/>
            <person name="Nguyen A."/>
            <person name="Li M."/>
            <person name="Henderson H."/>
            <person name="Janes J.K."/>
            <person name="Zhao Y."/>
            <person name="Pandoh P."/>
            <person name="Moore R."/>
            <person name="Sperling F.A."/>
            <person name="Huber D.P."/>
            <person name="Birol I."/>
            <person name="Jones S.J."/>
            <person name="Bohlmann J."/>
        </authorList>
    </citation>
    <scope>NUCLEOTIDE SEQUENCE</scope>
</reference>
<feature type="binding site" evidence="7">
    <location>
        <position position="179"/>
    </location>
    <ligand>
        <name>a divalent metal cation</name>
        <dbReference type="ChEBI" id="CHEBI:60240"/>
        <label>2</label>
    </ligand>
</feature>
<dbReference type="GO" id="GO:0008296">
    <property type="term" value="F:3'-5'-DNA exonuclease activity"/>
    <property type="evidence" value="ECO:0007669"/>
    <property type="project" value="TreeGrafter"/>
</dbReference>
<evidence type="ECO:0000256" key="2">
    <source>
        <dbReference type="ARBA" id="ARBA00022722"/>
    </source>
</evidence>
<dbReference type="AlphaFoldDB" id="U4U2X9"/>
<evidence type="ECO:0000313" key="9">
    <source>
        <dbReference type="Proteomes" id="UP000030742"/>
    </source>
</evidence>